<dbReference type="InterPro" id="IPR023286">
    <property type="entry name" value="ABATE_dom_sf"/>
</dbReference>
<dbReference type="InterPro" id="IPR021005">
    <property type="entry name" value="Znf_CGNR"/>
</dbReference>
<reference evidence="3 5" key="2">
    <citation type="submission" date="2021-03" db="EMBL/GenBank/DDBJ databases">
        <title>Rapid diversification of plasmids in a genus of pathogenic and nitrogen fixing bacteria.</title>
        <authorList>
            <person name="Weisberg A.J."/>
            <person name="Miller M."/>
            <person name="Ream W."/>
            <person name="Grunwald N.J."/>
            <person name="Chang J.H."/>
        </authorList>
    </citation>
    <scope>NUCLEOTIDE SEQUENCE [LARGE SCALE GENOMIC DNA]</scope>
    <source>
        <strain evidence="3 5">AF3.44</strain>
    </source>
</reference>
<dbReference type="AlphaFoldDB" id="A0A4D7DPK2"/>
<dbReference type="SUPFAM" id="SSF160904">
    <property type="entry name" value="Jann2411-like"/>
    <property type="match status" value="1"/>
</dbReference>
<evidence type="ECO:0000313" key="5">
    <source>
        <dbReference type="Proteomes" id="UP000826513"/>
    </source>
</evidence>
<dbReference type="Proteomes" id="UP000826513">
    <property type="component" value="Chromosome 1"/>
</dbReference>
<dbReference type="Pfam" id="PF11706">
    <property type="entry name" value="zf-CGNR"/>
    <property type="match status" value="1"/>
</dbReference>
<dbReference type="PANTHER" id="PTHR35525">
    <property type="entry name" value="BLL6575 PROTEIN"/>
    <property type="match status" value="1"/>
</dbReference>
<proteinExistence type="predicted"/>
<evidence type="ECO:0000259" key="1">
    <source>
        <dbReference type="Pfam" id="PF11706"/>
    </source>
</evidence>
<evidence type="ECO:0000313" key="4">
    <source>
        <dbReference type="Proteomes" id="UP000298545"/>
    </source>
</evidence>
<keyword evidence="5" id="KW-1185">Reference proteome</keyword>
<accession>A0A4D7DPK2</accession>
<dbReference type="OrthoDB" id="9808437at2"/>
<dbReference type="InterPro" id="IPR010852">
    <property type="entry name" value="ABATE"/>
</dbReference>
<dbReference type="Gene3D" id="1.10.3300.10">
    <property type="entry name" value="Jann2411-like domain"/>
    <property type="match status" value="1"/>
</dbReference>
<sequence>MSFTWTPHRFAGGALALDVANSVILRGDPGRSVDRFAVREQIESFCAAASLMSAERESFPSLVPPSRGAETLLIDLREATDRYFRTAIVEGVGNNKLLADLLSACAQALRAHDANDLAAATAHSVLRLIHGPDSARIRICANCGWLFIDRSKNRSRIWGDMAVCGNRQKASRHYRRKKESAS</sequence>
<dbReference type="PANTHER" id="PTHR35525:SF3">
    <property type="entry name" value="BLL6575 PROTEIN"/>
    <property type="match status" value="1"/>
</dbReference>
<feature type="domain" description="Zinc finger CGNR" evidence="1">
    <location>
        <begin position="136"/>
        <end position="177"/>
    </location>
</feature>
<organism evidence="2 4">
    <name type="scientific">Agrobacterium larrymoorei</name>
    <dbReference type="NCBI Taxonomy" id="160699"/>
    <lineage>
        <taxon>Bacteria</taxon>
        <taxon>Pseudomonadati</taxon>
        <taxon>Pseudomonadota</taxon>
        <taxon>Alphaproteobacteria</taxon>
        <taxon>Hyphomicrobiales</taxon>
        <taxon>Rhizobiaceae</taxon>
        <taxon>Rhizobium/Agrobacterium group</taxon>
        <taxon>Agrobacterium</taxon>
    </lineage>
</organism>
<name>A0A4D7DPK2_9HYPH</name>
<reference evidence="2 4" key="1">
    <citation type="submission" date="2019-04" db="EMBL/GenBank/DDBJ databases">
        <title>Complete genome sequence of Agrobacterium larrymoorei CFBP5473.</title>
        <authorList>
            <person name="Haryono M."/>
            <person name="Chou L."/>
            <person name="Lin Y.-C."/>
            <person name="Lai E.-M."/>
            <person name="Kuo C.-H."/>
        </authorList>
    </citation>
    <scope>NUCLEOTIDE SEQUENCE [LARGE SCALE GENOMIC DNA]</scope>
    <source>
        <strain evidence="2 4">CFBP5473</strain>
    </source>
</reference>
<dbReference type="Proteomes" id="UP000298545">
    <property type="component" value="Chromosome circular"/>
</dbReference>
<evidence type="ECO:0000313" key="2">
    <source>
        <dbReference type="EMBL" id="QCI98168.1"/>
    </source>
</evidence>
<dbReference type="EMBL" id="CP039691">
    <property type="protein sequence ID" value="QCI98168.1"/>
    <property type="molecule type" value="Genomic_DNA"/>
</dbReference>
<dbReference type="RefSeq" id="WP_027675842.1">
    <property type="nucleotide sequence ID" value="NZ_CP039691.1"/>
</dbReference>
<evidence type="ECO:0000313" key="3">
    <source>
        <dbReference type="EMBL" id="QYA06377.1"/>
    </source>
</evidence>
<dbReference type="EMBL" id="CP072167">
    <property type="protein sequence ID" value="QYA06377.1"/>
    <property type="molecule type" value="Genomic_DNA"/>
</dbReference>
<dbReference type="STRING" id="1367849.GCA_000518585_03123"/>
<protein>
    <submittedName>
        <fullName evidence="3">CGNR zinc finger domain-containing protein</fullName>
    </submittedName>
</protein>
<gene>
    <name evidence="2" type="ORF">CFBP5473_09765</name>
    <name evidence="3" type="ORF">J5285_09945</name>
</gene>
<dbReference type="KEGG" id="alf:CFBP5473_09765"/>